<organism evidence="4 5">
    <name type="scientific">Secundilactobacillus hailunensis</name>
    <dbReference type="NCBI Taxonomy" id="2559923"/>
    <lineage>
        <taxon>Bacteria</taxon>
        <taxon>Bacillati</taxon>
        <taxon>Bacillota</taxon>
        <taxon>Bacilli</taxon>
        <taxon>Lactobacillales</taxon>
        <taxon>Lactobacillaceae</taxon>
        <taxon>Secundilactobacillus</taxon>
    </lineage>
</organism>
<keyword evidence="5" id="KW-1185">Reference proteome</keyword>
<dbReference type="RefSeq" id="WP_268920532.1">
    <property type="nucleotide sequence ID" value="NZ_BJDO01000079.1"/>
</dbReference>
<sequence>MNEADFNQVTVGKIAQSAMINRQTFYYHYQDKYDLTEKMIAEFAADYDQVFYQKMIQGQSKKTDLTSRIAVLFPQVNSFWADNRERIAALFSIQFNHHSLQNELKKRFETYLLGSLQREPLPLEKRIYPAIIITVIEYIVDTGKIPTQAELTETFAKLANVFE</sequence>
<dbReference type="SUPFAM" id="SSF46689">
    <property type="entry name" value="Homeodomain-like"/>
    <property type="match status" value="1"/>
</dbReference>
<evidence type="ECO:0000313" key="5">
    <source>
        <dbReference type="Proteomes" id="UP001596190"/>
    </source>
</evidence>
<dbReference type="InterPro" id="IPR009057">
    <property type="entry name" value="Homeodomain-like_sf"/>
</dbReference>
<dbReference type="PROSITE" id="PS50977">
    <property type="entry name" value="HTH_TETR_2"/>
    <property type="match status" value="1"/>
</dbReference>
<proteinExistence type="predicted"/>
<evidence type="ECO:0000313" key="4">
    <source>
        <dbReference type="EMBL" id="MFC6254129.1"/>
    </source>
</evidence>
<keyword evidence="1 2" id="KW-0238">DNA-binding</keyword>
<dbReference type="InterPro" id="IPR050624">
    <property type="entry name" value="HTH-type_Tx_Regulator"/>
</dbReference>
<reference evidence="5" key="1">
    <citation type="journal article" date="2019" name="Int. J. Syst. Evol. Microbiol.">
        <title>The Global Catalogue of Microorganisms (GCM) 10K type strain sequencing project: providing services to taxonomists for standard genome sequencing and annotation.</title>
        <authorList>
            <consortium name="The Broad Institute Genomics Platform"/>
            <consortium name="The Broad Institute Genome Sequencing Center for Infectious Disease"/>
            <person name="Wu L."/>
            <person name="Ma J."/>
        </authorList>
    </citation>
    <scope>NUCLEOTIDE SEQUENCE [LARGE SCALE GENOMIC DNA]</scope>
    <source>
        <strain evidence="5">CCM 8950</strain>
    </source>
</reference>
<dbReference type="Proteomes" id="UP001596190">
    <property type="component" value="Unassembled WGS sequence"/>
</dbReference>
<dbReference type="EMBL" id="JBHSSA010000048">
    <property type="protein sequence ID" value="MFC6254129.1"/>
    <property type="molecule type" value="Genomic_DNA"/>
</dbReference>
<comment type="caution">
    <text evidence="4">The sequence shown here is derived from an EMBL/GenBank/DDBJ whole genome shotgun (WGS) entry which is preliminary data.</text>
</comment>
<protein>
    <submittedName>
        <fullName evidence="4">TetR/AcrR family transcriptional regulator</fullName>
    </submittedName>
</protein>
<dbReference type="PANTHER" id="PTHR43479:SF7">
    <property type="entry name" value="TETR-FAMILY TRANSCRIPTIONAL REGULATOR"/>
    <property type="match status" value="1"/>
</dbReference>
<feature type="DNA-binding region" description="H-T-H motif" evidence="2">
    <location>
        <begin position="10"/>
        <end position="29"/>
    </location>
</feature>
<evidence type="ECO:0000256" key="2">
    <source>
        <dbReference type="PROSITE-ProRule" id="PRU00335"/>
    </source>
</evidence>
<feature type="domain" description="HTH tetR-type" evidence="3">
    <location>
        <begin position="1"/>
        <end position="47"/>
    </location>
</feature>
<name>A0ABW1T7R3_9LACO</name>
<dbReference type="InterPro" id="IPR001647">
    <property type="entry name" value="HTH_TetR"/>
</dbReference>
<dbReference type="PANTHER" id="PTHR43479">
    <property type="entry name" value="ACREF/ENVCD OPERON REPRESSOR-RELATED"/>
    <property type="match status" value="1"/>
</dbReference>
<gene>
    <name evidence="4" type="ORF">ACFP1H_05965</name>
</gene>
<evidence type="ECO:0000256" key="1">
    <source>
        <dbReference type="ARBA" id="ARBA00023125"/>
    </source>
</evidence>
<accession>A0ABW1T7R3</accession>
<evidence type="ECO:0000259" key="3">
    <source>
        <dbReference type="PROSITE" id="PS50977"/>
    </source>
</evidence>
<dbReference type="Pfam" id="PF00440">
    <property type="entry name" value="TetR_N"/>
    <property type="match status" value="1"/>
</dbReference>
<dbReference type="Gene3D" id="1.10.357.10">
    <property type="entry name" value="Tetracycline Repressor, domain 2"/>
    <property type="match status" value="1"/>
</dbReference>